<evidence type="ECO:0000256" key="4">
    <source>
        <dbReference type="PIRNR" id="PIRNR011312"/>
    </source>
</evidence>
<evidence type="ECO:0000313" key="5">
    <source>
        <dbReference type="EMBL" id="NDJ97213.1"/>
    </source>
</evidence>
<sequence length="186" mass="21222">MRFRAVVVDYACLFNLNKIGTTVSKLSKMCVVNLTPTNIRFITQDSLVRGSAFFWCSVKQESVCDEYRLEGKGERNEIYLELVSEHISRIFKSACKAQQIKIKLVKIGSPFLCFELLFPSLASNPRQVIHHVPVLILASSSWEKYQEPTNRPDLSLTLNDVKALRIVSERLKNVSEYAVFFSQLNA</sequence>
<dbReference type="PANTHER" id="PTHR12900">
    <property type="entry name" value="MITOTIC AND DNA DAMAGE CHECKPOINT PROTEIN HUS1"/>
    <property type="match status" value="1"/>
</dbReference>
<dbReference type="InterPro" id="IPR016580">
    <property type="entry name" value="HUS1"/>
</dbReference>
<dbReference type="GO" id="GO:0000724">
    <property type="term" value="P:double-strand break repair via homologous recombination"/>
    <property type="evidence" value="ECO:0007669"/>
    <property type="project" value="TreeGrafter"/>
</dbReference>
<evidence type="ECO:0000256" key="2">
    <source>
        <dbReference type="ARBA" id="ARBA00005563"/>
    </source>
</evidence>
<dbReference type="GO" id="GO:0031573">
    <property type="term" value="P:mitotic intra-S DNA damage checkpoint signaling"/>
    <property type="evidence" value="ECO:0007669"/>
    <property type="project" value="TreeGrafter"/>
</dbReference>
<comment type="similarity">
    <text evidence="2 4">Belongs to the HUS1 family.</text>
</comment>
<dbReference type="GO" id="GO:0000723">
    <property type="term" value="P:telomere maintenance"/>
    <property type="evidence" value="ECO:0007669"/>
    <property type="project" value="TreeGrafter"/>
</dbReference>
<accession>A0A6B2G8T8</accession>
<comment type="subcellular location">
    <subcellularLocation>
        <location evidence="1">Nucleus</location>
    </subcellularLocation>
</comment>
<dbReference type="Gene3D" id="3.70.10.10">
    <property type="match status" value="1"/>
</dbReference>
<evidence type="ECO:0000256" key="1">
    <source>
        <dbReference type="ARBA" id="ARBA00004123"/>
    </source>
</evidence>
<evidence type="ECO:0000256" key="3">
    <source>
        <dbReference type="ARBA" id="ARBA00023242"/>
    </source>
</evidence>
<dbReference type="PIRSF" id="PIRSF011312">
    <property type="entry name" value="Cell_cycle_HUS1"/>
    <property type="match status" value="1"/>
</dbReference>
<keyword evidence="3" id="KW-0539">Nucleus</keyword>
<dbReference type="GO" id="GO:0033314">
    <property type="term" value="P:mitotic DNA replication checkpoint signaling"/>
    <property type="evidence" value="ECO:0007669"/>
    <property type="project" value="TreeGrafter"/>
</dbReference>
<organism evidence="5">
    <name type="scientific">Myxobolus squamalis</name>
    <name type="common">Myxosporean</name>
    <dbReference type="NCBI Taxonomy" id="59785"/>
    <lineage>
        <taxon>Eukaryota</taxon>
        <taxon>Metazoa</taxon>
        <taxon>Cnidaria</taxon>
        <taxon>Myxozoa</taxon>
        <taxon>Myxosporea</taxon>
        <taxon>Bivalvulida</taxon>
        <taxon>Platysporina</taxon>
        <taxon>Myxobolidae</taxon>
        <taxon>Myxobolus</taxon>
    </lineage>
</organism>
<dbReference type="GO" id="GO:0006289">
    <property type="term" value="P:nucleotide-excision repair"/>
    <property type="evidence" value="ECO:0007669"/>
    <property type="project" value="TreeGrafter"/>
</dbReference>
<dbReference type="GO" id="GO:0035861">
    <property type="term" value="C:site of double-strand break"/>
    <property type="evidence" value="ECO:0007669"/>
    <property type="project" value="TreeGrafter"/>
</dbReference>
<proteinExistence type="inferred from homology"/>
<reference evidence="5" key="1">
    <citation type="submission" date="2018-11" db="EMBL/GenBank/DDBJ databases">
        <title>Myxobolus squamalis genome and transcriptome.</title>
        <authorList>
            <person name="Yahalomi D."/>
            <person name="Atkinson S.D."/>
            <person name="Neuhof M."/>
            <person name="Chang E.S."/>
            <person name="Philippe H."/>
            <person name="Cartwright P."/>
            <person name="Bartholomew J.L."/>
            <person name="Huchon D."/>
        </authorList>
    </citation>
    <scope>NUCLEOTIDE SEQUENCE</scope>
    <source>
        <strain evidence="5">71B08</strain>
        <tissue evidence="5">Whole</tissue>
    </source>
</reference>
<dbReference type="PANTHER" id="PTHR12900:SF0">
    <property type="entry name" value="CHECKPOINT PROTEIN"/>
    <property type="match status" value="1"/>
</dbReference>
<dbReference type="Pfam" id="PF04005">
    <property type="entry name" value="Hus1"/>
    <property type="match status" value="1"/>
</dbReference>
<name>A0A6B2G8T8_MYXSQ</name>
<dbReference type="GO" id="GO:0030896">
    <property type="term" value="C:checkpoint clamp complex"/>
    <property type="evidence" value="ECO:0007669"/>
    <property type="project" value="InterPro"/>
</dbReference>
<protein>
    <recommendedName>
        <fullName evidence="4">Checkpoint protein</fullName>
    </recommendedName>
</protein>
<dbReference type="EMBL" id="GHBR01002376">
    <property type="protein sequence ID" value="NDJ97213.1"/>
    <property type="molecule type" value="Transcribed_RNA"/>
</dbReference>
<dbReference type="AlphaFoldDB" id="A0A6B2G8T8"/>
<dbReference type="GO" id="GO:0005730">
    <property type="term" value="C:nucleolus"/>
    <property type="evidence" value="ECO:0007669"/>
    <property type="project" value="InterPro"/>
</dbReference>
<dbReference type="InterPro" id="IPR007150">
    <property type="entry name" value="HUS1/Mec3"/>
</dbReference>
<dbReference type="GO" id="GO:0044778">
    <property type="term" value="P:meiotic DNA integrity checkpoint signaling"/>
    <property type="evidence" value="ECO:0007669"/>
    <property type="project" value="TreeGrafter"/>
</dbReference>